<feature type="region of interest" description="Disordered" evidence="1">
    <location>
        <begin position="148"/>
        <end position="171"/>
    </location>
</feature>
<evidence type="ECO:0000313" key="2">
    <source>
        <dbReference type="EMBL" id="KAF2232133.1"/>
    </source>
</evidence>
<dbReference type="AlphaFoldDB" id="A0A6A6H3L5"/>
<sequence length="171" mass="18911">MYTPRMGRLCMSEVSALQLRLQALQWNLRQQLKKKGLGRGEADRRWNGTESTTSGPLSRVRVTFENPGDGIRKAVPVTEHGGDHALRTVPYRTRAGTVNVGAPDQSQSATDGNELGVKLSNGVATPGFLGHCSLGQAAMDWEKDRRLQTPRRFEHGQTRTPRAGQKTISRY</sequence>
<keyword evidence="3" id="KW-1185">Reference proteome</keyword>
<feature type="region of interest" description="Disordered" evidence="1">
    <location>
        <begin position="33"/>
        <end position="56"/>
    </location>
</feature>
<dbReference type="EMBL" id="ML991818">
    <property type="protein sequence ID" value="KAF2232133.1"/>
    <property type="molecule type" value="Genomic_DNA"/>
</dbReference>
<protein>
    <submittedName>
        <fullName evidence="2">Uncharacterized protein</fullName>
    </submittedName>
</protein>
<feature type="compositionally biased region" description="Basic and acidic residues" evidence="1">
    <location>
        <begin position="148"/>
        <end position="157"/>
    </location>
</feature>
<accession>A0A6A6H3L5</accession>
<feature type="compositionally biased region" description="Basic and acidic residues" evidence="1">
    <location>
        <begin position="38"/>
        <end position="47"/>
    </location>
</feature>
<proteinExistence type="predicted"/>
<name>A0A6A6H3L5_VIRVR</name>
<evidence type="ECO:0000256" key="1">
    <source>
        <dbReference type="SAM" id="MobiDB-lite"/>
    </source>
</evidence>
<organism evidence="2 3">
    <name type="scientific">Viridothelium virens</name>
    <name type="common">Speckled blister lichen</name>
    <name type="synonym">Trypethelium virens</name>
    <dbReference type="NCBI Taxonomy" id="1048519"/>
    <lineage>
        <taxon>Eukaryota</taxon>
        <taxon>Fungi</taxon>
        <taxon>Dikarya</taxon>
        <taxon>Ascomycota</taxon>
        <taxon>Pezizomycotina</taxon>
        <taxon>Dothideomycetes</taxon>
        <taxon>Dothideomycetes incertae sedis</taxon>
        <taxon>Trypetheliales</taxon>
        <taxon>Trypetheliaceae</taxon>
        <taxon>Viridothelium</taxon>
    </lineage>
</organism>
<gene>
    <name evidence="2" type="ORF">EV356DRAFT_517621</name>
</gene>
<evidence type="ECO:0000313" key="3">
    <source>
        <dbReference type="Proteomes" id="UP000800092"/>
    </source>
</evidence>
<dbReference type="Proteomes" id="UP000800092">
    <property type="component" value="Unassembled WGS sequence"/>
</dbReference>
<reference evidence="2" key="1">
    <citation type="journal article" date="2020" name="Stud. Mycol.">
        <title>101 Dothideomycetes genomes: a test case for predicting lifestyles and emergence of pathogens.</title>
        <authorList>
            <person name="Haridas S."/>
            <person name="Albert R."/>
            <person name="Binder M."/>
            <person name="Bloem J."/>
            <person name="Labutti K."/>
            <person name="Salamov A."/>
            <person name="Andreopoulos B."/>
            <person name="Baker S."/>
            <person name="Barry K."/>
            <person name="Bills G."/>
            <person name="Bluhm B."/>
            <person name="Cannon C."/>
            <person name="Castanera R."/>
            <person name="Culley D."/>
            <person name="Daum C."/>
            <person name="Ezra D."/>
            <person name="Gonzalez J."/>
            <person name="Henrissat B."/>
            <person name="Kuo A."/>
            <person name="Liang C."/>
            <person name="Lipzen A."/>
            <person name="Lutzoni F."/>
            <person name="Magnuson J."/>
            <person name="Mondo S."/>
            <person name="Nolan M."/>
            <person name="Ohm R."/>
            <person name="Pangilinan J."/>
            <person name="Park H.-J."/>
            <person name="Ramirez L."/>
            <person name="Alfaro M."/>
            <person name="Sun H."/>
            <person name="Tritt A."/>
            <person name="Yoshinaga Y."/>
            <person name="Zwiers L.-H."/>
            <person name="Turgeon B."/>
            <person name="Goodwin S."/>
            <person name="Spatafora J."/>
            <person name="Crous P."/>
            <person name="Grigoriev I."/>
        </authorList>
    </citation>
    <scope>NUCLEOTIDE SEQUENCE</scope>
    <source>
        <strain evidence="2">Tuck. ex Michener</strain>
    </source>
</reference>